<dbReference type="Proteomes" id="UP000464378">
    <property type="component" value="Chromosome"/>
</dbReference>
<keyword evidence="2" id="KW-1185">Reference proteome</keyword>
<evidence type="ECO:0008006" key="3">
    <source>
        <dbReference type="Google" id="ProtNLM"/>
    </source>
</evidence>
<gene>
    <name evidence="1" type="ORF">GMBLW1_37980</name>
</gene>
<name>A0A6C2YX58_9BACT</name>
<dbReference type="SUPFAM" id="SSF48452">
    <property type="entry name" value="TPR-like"/>
    <property type="match status" value="1"/>
</dbReference>
<protein>
    <recommendedName>
        <fullName evidence="3">Tetratricopeptide repeat protein</fullName>
    </recommendedName>
</protein>
<dbReference type="RefSeq" id="WP_162660471.1">
    <property type="nucleotide sequence ID" value="NZ_LR593887.1"/>
</dbReference>
<dbReference type="EMBL" id="LR593887">
    <property type="protein sequence ID" value="VTS08146.1"/>
    <property type="molecule type" value="Genomic_DNA"/>
</dbReference>
<accession>A0A6C2YX58</accession>
<organism evidence="1">
    <name type="scientific">Tuwongella immobilis</name>
    <dbReference type="NCBI Taxonomy" id="692036"/>
    <lineage>
        <taxon>Bacteria</taxon>
        <taxon>Pseudomonadati</taxon>
        <taxon>Planctomycetota</taxon>
        <taxon>Planctomycetia</taxon>
        <taxon>Gemmatales</taxon>
        <taxon>Gemmataceae</taxon>
        <taxon>Tuwongella</taxon>
    </lineage>
</organism>
<evidence type="ECO:0000313" key="2">
    <source>
        <dbReference type="Proteomes" id="UP000464378"/>
    </source>
</evidence>
<dbReference type="EMBL" id="LR586016">
    <property type="protein sequence ID" value="VIP05395.1"/>
    <property type="molecule type" value="Genomic_DNA"/>
</dbReference>
<dbReference type="InParanoid" id="A0A6C2YX58"/>
<sequence length="255" mass="28950">MSRLECMVRTALDCYERGDLFGAQRLAREGLQRDSDHGGLWQLLGVVSFQLEQWSDALEAFEQASVRIPLNAVARFAWADLCLRIGQESDARTMLRFLAIPGQCPTAMLPDLSRLLGRVGEYRRALQVCKRLIQRQPWYHPAYYGAAFYLRKLGKSPRRIALLLEAAHRLAPTAATYRISLAMTRCRQRQFAAAVELLRPVDVTQIRCLTCLKQFRRAAMQVIDFALAARIHEQIRVLSQSPPASDSQSDPDLFS</sequence>
<dbReference type="AlphaFoldDB" id="A0A6C2YX58"/>
<evidence type="ECO:0000313" key="1">
    <source>
        <dbReference type="EMBL" id="VIP05395.1"/>
    </source>
</evidence>
<reference evidence="1" key="1">
    <citation type="submission" date="2019-04" db="EMBL/GenBank/DDBJ databases">
        <authorList>
            <consortium name="Science for Life Laboratories"/>
        </authorList>
    </citation>
    <scope>NUCLEOTIDE SEQUENCE</scope>
    <source>
        <strain evidence="1">MBLW1</strain>
    </source>
</reference>
<dbReference type="Gene3D" id="1.25.40.10">
    <property type="entry name" value="Tetratricopeptide repeat domain"/>
    <property type="match status" value="2"/>
</dbReference>
<dbReference type="KEGG" id="tim:GMBLW1_37980"/>
<proteinExistence type="predicted"/>
<dbReference type="InterPro" id="IPR011990">
    <property type="entry name" value="TPR-like_helical_dom_sf"/>
</dbReference>